<dbReference type="GO" id="GO:0034462">
    <property type="term" value="P:small-subunit processome assembly"/>
    <property type="evidence" value="ECO:0007669"/>
    <property type="project" value="TreeGrafter"/>
</dbReference>
<dbReference type="GO" id="GO:0000472">
    <property type="term" value="P:endonucleolytic cleavage to generate mature 5'-end of SSU-rRNA from (SSU-rRNA, 5.8S rRNA, LSU-rRNA)"/>
    <property type="evidence" value="ECO:0007669"/>
    <property type="project" value="TreeGrafter"/>
</dbReference>
<feature type="region of interest" description="Disordered" evidence="9">
    <location>
        <begin position="1"/>
        <end position="25"/>
    </location>
</feature>
<dbReference type="EMBL" id="KE720882">
    <property type="protein sequence ID" value="ERF74299.1"/>
    <property type="molecule type" value="Genomic_DNA"/>
</dbReference>
<name>U1HXU9_ENDPU</name>
<feature type="compositionally biased region" description="Polar residues" evidence="9">
    <location>
        <begin position="68"/>
        <end position="82"/>
    </location>
</feature>
<keyword evidence="11" id="KW-1185">Reference proteome</keyword>
<dbReference type="Proteomes" id="UP000019373">
    <property type="component" value="Unassembled WGS sequence"/>
</dbReference>
<sequence>MSTRGNEYLDAGSSDTDHEEGYDSEAVEYSKFGTKRQKLSSSAVEHVAEVVIADNEAEDDARIVHSPHPSSTGRGTSNSPQRSIKAPDTSRKVSKTSKPGVIYLSSLPPYLKPSALRNLLTQRGFSPITRLFLAPSSKAKNHHSSKKSSRQLYTEGWIEFASKKTAKRCAATLNAATVGGRKGGFYHDDIWNMKYLRGVGWDDLMAQVREERREEEVRRMEERGQIARETKEFIEGVERGKMTRGIQSSRRKKRKKDDVEAQTEDPQSALDKANEGLTWRQYKVKGSGSGGQEGDSAAVSDDVKRVLSKIF</sequence>
<evidence type="ECO:0000256" key="1">
    <source>
        <dbReference type="ARBA" id="ARBA00004604"/>
    </source>
</evidence>
<comment type="function">
    <text evidence="7">Involved in the small subunit (SSU) processome assembly and function, and in the 18S rRNA synthesis. Required for the early cleavages at sites A0, A1 and A2.</text>
</comment>
<dbReference type="Gene3D" id="3.30.70.330">
    <property type="match status" value="1"/>
</dbReference>
<feature type="region of interest" description="Disordered" evidence="9">
    <location>
        <begin position="237"/>
        <end position="301"/>
    </location>
</feature>
<dbReference type="OMA" id="FLWSDIM"/>
<evidence type="ECO:0000313" key="10">
    <source>
        <dbReference type="EMBL" id="ERF74299.1"/>
    </source>
</evidence>
<accession>U1HXU9</accession>
<gene>
    <name evidence="10" type="ORF">EPUS_01986</name>
</gene>
<reference evidence="11" key="1">
    <citation type="journal article" date="2014" name="BMC Genomics">
        <title>Genome characteristics reveal the impact of lichenization on lichen-forming fungus Endocarpon pusillum Hedwig (Verrucariales, Ascomycota).</title>
        <authorList>
            <person name="Wang Y.-Y."/>
            <person name="Liu B."/>
            <person name="Zhang X.-Y."/>
            <person name="Zhou Q.-M."/>
            <person name="Zhang T."/>
            <person name="Li H."/>
            <person name="Yu Y.-F."/>
            <person name="Zhang X.-L."/>
            <person name="Hao X.-Y."/>
            <person name="Wang M."/>
            <person name="Wang L."/>
            <person name="Wei J.-C."/>
        </authorList>
    </citation>
    <scope>NUCLEOTIDE SEQUENCE [LARGE SCALE GENOMIC DNA]</scope>
    <source>
        <strain evidence="11">Z07020 / HMAS-L-300199</strain>
    </source>
</reference>
<evidence type="ECO:0000256" key="8">
    <source>
        <dbReference type="ARBA" id="ARBA00032634"/>
    </source>
</evidence>
<keyword evidence="6" id="KW-0539">Nucleus</keyword>
<evidence type="ECO:0000256" key="3">
    <source>
        <dbReference type="ARBA" id="ARBA00013906"/>
    </source>
</evidence>
<organism evidence="10 11">
    <name type="scientific">Endocarpon pusillum (strain Z07020 / HMAS-L-300199)</name>
    <name type="common">Lichen-forming fungus</name>
    <dbReference type="NCBI Taxonomy" id="1263415"/>
    <lineage>
        <taxon>Eukaryota</taxon>
        <taxon>Fungi</taxon>
        <taxon>Dikarya</taxon>
        <taxon>Ascomycota</taxon>
        <taxon>Pezizomycotina</taxon>
        <taxon>Eurotiomycetes</taxon>
        <taxon>Chaetothyriomycetidae</taxon>
        <taxon>Verrucariales</taxon>
        <taxon>Verrucariaceae</taxon>
        <taxon>Endocarpon</taxon>
    </lineage>
</organism>
<dbReference type="GO" id="GO:0003723">
    <property type="term" value="F:RNA binding"/>
    <property type="evidence" value="ECO:0007669"/>
    <property type="project" value="UniProtKB-KW"/>
</dbReference>
<dbReference type="eggNOG" id="KOG3152">
    <property type="taxonomic scope" value="Eukaryota"/>
</dbReference>
<feature type="region of interest" description="Disordered" evidence="9">
    <location>
        <begin position="54"/>
        <end position="97"/>
    </location>
</feature>
<dbReference type="InterPro" id="IPR035979">
    <property type="entry name" value="RBD_domain_sf"/>
</dbReference>
<evidence type="ECO:0000256" key="7">
    <source>
        <dbReference type="ARBA" id="ARBA00025024"/>
    </source>
</evidence>
<dbReference type="InterPro" id="IPR034353">
    <property type="entry name" value="ABT1/ESF2_RRM"/>
</dbReference>
<dbReference type="GO" id="GO:0005730">
    <property type="term" value="C:nucleolus"/>
    <property type="evidence" value="ECO:0007669"/>
    <property type="project" value="UniProtKB-SubCell"/>
</dbReference>
<dbReference type="GeneID" id="19237040"/>
<dbReference type="GO" id="GO:0000480">
    <property type="term" value="P:endonucleolytic cleavage in 5'-ETS of tricistronic rRNA transcript (SSU-rRNA, 5.8S rRNA, LSU-rRNA)"/>
    <property type="evidence" value="ECO:0007669"/>
    <property type="project" value="TreeGrafter"/>
</dbReference>
<dbReference type="InterPro" id="IPR039119">
    <property type="entry name" value="ABT1/Esf2"/>
</dbReference>
<keyword evidence="5" id="KW-0694">RNA-binding</keyword>
<dbReference type="CDD" id="cd12263">
    <property type="entry name" value="RRM_ABT1_like"/>
    <property type="match status" value="1"/>
</dbReference>
<dbReference type="HOGENOM" id="CLU_054086_0_1_1"/>
<dbReference type="AlphaFoldDB" id="U1HXU9"/>
<dbReference type="GO" id="GO:0000447">
    <property type="term" value="P:endonucleolytic cleavage in ITS1 to separate SSU-rRNA from 5.8S rRNA and LSU-rRNA from tricistronic rRNA transcript (SSU-rRNA, 5.8S rRNA, LSU-rRNA)"/>
    <property type="evidence" value="ECO:0007669"/>
    <property type="project" value="TreeGrafter"/>
</dbReference>
<evidence type="ECO:0000313" key="11">
    <source>
        <dbReference type="Proteomes" id="UP000019373"/>
    </source>
</evidence>
<dbReference type="PANTHER" id="PTHR12311:SF7">
    <property type="entry name" value="ACTIVATOR OF BASAL TRANSCRIPTION 1"/>
    <property type="match status" value="1"/>
</dbReference>
<evidence type="ECO:0000256" key="2">
    <source>
        <dbReference type="ARBA" id="ARBA00005819"/>
    </source>
</evidence>
<dbReference type="InterPro" id="IPR012677">
    <property type="entry name" value="Nucleotide-bd_a/b_plait_sf"/>
</dbReference>
<evidence type="ECO:0000256" key="6">
    <source>
        <dbReference type="ARBA" id="ARBA00023242"/>
    </source>
</evidence>
<comment type="similarity">
    <text evidence="2">Belongs to the ESF2/ABP1 family.</text>
</comment>
<dbReference type="RefSeq" id="XP_007800009.1">
    <property type="nucleotide sequence ID" value="XM_007801818.1"/>
</dbReference>
<protein>
    <recommendedName>
        <fullName evidence="3">Pre-rRNA-processing protein ESF2</fullName>
    </recommendedName>
    <alternativeName>
        <fullName evidence="8">18S rRNA factor 2</fullName>
    </alternativeName>
    <alternativeName>
        <fullName evidence="4">Pre-rRNA-processing protein esf2</fullName>
    </alternativeName>
</protein>
<dbReference type="OrthoDB" id="287393at2759"/>
<proteinExistence type="inferred from homology"/>
<evidence type="ECO:0000256" key="4">
    <source>
        <dbReference type="ARBA" id="ARBA00021800"/>
    </source>
</evidence>
<comment type="subcellular location">
    <subcellularLocation>
        <location evidence="1">Nucleus</location>
        <location evidence="1">Nucleolus</location>
    </subcellularLocation>
</comment>
<evidence type="ECO:0000256" key="5">
    <source>
        <dbReference type="ARBA" id="ARBA00022884"/>
    </source>
</evidence>
<dbReference type="SUPFAM" id="SSF54928">
    <property type="entry name" value="RNA-binding domain, RBD"/>
    <property type="match status" value="1"/>
</dbReference>
<evidence type="ECO:0000256" key="9">
    <source>
        <dbReference type="SAM" id="MobiDB-lite"/>
    </source>
</evidence>
<dbReference type="PANTHER" id="PTHR12311">
    <property type="entry name" value="ACTIVATOR OF BASAL TRANSCRIPTION 1"/>
    <property type="match status" value="1"/>
</dbReference>